<reference evidence="4 5" key="1">
    <citation type="submission" date="2022-11" db="EMBL/GenBank/DDBJ databases">
        <title>Haliovirga abyssi gen. nov., sp. nov., a mesophilic fermentative bacterium isolated from the Iheya North hydrothermal field and the proposal of Haliovirgaceae fam. nov.</title>
        <authorList>
            <person name="Miyazaki U."/>
            <person name="Tame A."/>
            <person name="Miyazaki J."/>
            <person name="Takai K."/>
            <person name="Sawayama S."/>
            <person name="Kitajima M."/>
            <person name="Okamoto A."/>
            <person name="Nakagawa S."/>
        </authorList>
    </citation>
    <scope>NUCLEOTIDE SEQUENCE [LARGE SCALE GENOMIC DNA]</scope>
    <source>
        <strain evidence="4 5">IC12</strain>
    </source>
</reference>
<evidence type="ECO:0000256" key="2">
    <source>
        <dbReference type="ARBA" id="ARBA00022448"/>
    </source>
</evidence>
<dbReference type="GO" id="GO:0042956">
    <property type="term" value="P:maltodextrin transmembrane transport"/>
    <property type="evidence" value="ECO:0007669"/>
    <property type="project" value="TreeGrafter"/>
</dbReference>
<keyword evidence="5" id="KW-1185">Reference proteome</keyword>
<dbReference type="PANTHER" id="PTHR30061">
    <property type="entry name" value="MALTOSE-BINDING PERIPLASMIC PROTEIN"/>
    <property type="match status" value="1"/>
</dbReference>
<name>A0AAU9DBU4_9FUSO</name>
<sequence>MRKMIFIGIIILGTAVYMFRTTFIDKSKSIKKLDIMVFSPNYESLNGILYKYSEENNIKINLEEAQYFNFTSAFKEKSKKNEKIPDIFLVVNDWIGDLVEKNLIEEVKKENLNELSKIAVESIKYKNRYYGYPFKEETLFLFYNPKYIKKVPNKISDLLILSKKIKEKYGIEGMVFPTDEYYYHFPWYSYVGGDVKELINISDKTLNNMEKEMKIIKNNFKYMNSNLATTLFKDDKAAMMINGPWSIDYLKGVNYKIKTIKDEKFKPFVGIKTFVIYKKSKEKVEAEKLLKYLIGKDIQEKWSKDPKFISVNKNVKNSMKNGIIMPNSPKLNRFWMESNKMIYDILKNSLDIKKSIKKNLIKEKIQ</sequence>
<dbReference type="SUPFAM" id="SSF53850">
    <property type="entry name" value="Periplasmic binding protein-like II"/>
    <property type="match status" value="1"/>
</dbReference>
<evidence type="ECO:0000256" key="3">
    <source>
        <dbReference type="ARBA" id="ARBA00022729"/>
    </source>
</evidence>
<gene>
    <name evidence="4" type="ORF">HLVA_03110</name>
</gene>
<proteinExistence type="inferred from homology"/>
<protein>
    <submittedName>
        <fullName evidence="4">Maltose ABC transporter substrate-binding protein</fullName>
    </submittedName>
</protein>
<keyword evidence="3" id="KW-0732">Signal</keyword>
<evidence type="ECO:0000256" key="1">
    <source>
        <dbReference type="ARBA" id="ARBA00008520"/>
    </source>
</evidence>
<evidence type="ECO:0000313" key="4">
    <source>
        <dbReference type="EMBL" id="BDU49742.1"/>
    </source>
</evidence>
<accession>A0AAU9DBU4</accession>
<dbReference type="Pfam" id="PF13416">
    <property type="entry name" value="SBP_bac_8"/>
    <property type="match status" value="1"/>
</dbReference>
<dbReference type="GO" id="GO:0055052">
    <property type="term" value="C:ATP-binding cassette (ABC) transporter complex, substrate-binding subunit-containing"/>
    <property type="evidence" value="ECO:0007669"/>
    <property type="project" value="TreeGrafter"/>
</dbReference>
<dbReference type="GO" id="GO:1901982">
    <property type="term" value="F:maltose binding"/>
    <property type="evidence" value="ECO:0007669"/>
    <property type="project" value="TreeGrafter"/>
</dbReference>
<dbReference type="KEGG" id="haby:HLVA_03110"/>
<dbReference type="AlphaFoldDB" id="A0AAU9DBU4"/>
<organism evidence="4 5">
    <name type="scientific">Haliovirga abyssi</name>
    <dbReference type="NCBI Taxonomy" id="2996794"/>
    <lineage>
        <taxon>Bacteria</taxon>
        <taxon>Fusobacteriati</taxon>
        <taxon>Fusobacteriota</taxon>
        <taxon>Fusobacteriia</taxon>
        <taxon>Fusobacteriales</taxon>
        <taxon>Haliovirgaceae</taxon>
        <taxon>Haliovirga</taxon>
    </lineage>
</organism>
<keyword evidence="2" id="KW-0813">Transport</keyword>
<dbReference type="GO" id="GO:0015768">
    <property type="term" value="P:maltose transport"/>
    <property type="evidence" value="ECO:0007669"/>
    <property type="project" value="TreeGrafter"/>
</dbReference>
<dbReference type="Gene3D" id="3.40.190.10">
    <property type="entry name" value="Periplasmic binding protein-like II"/>
    <property type="match status" value="2"/>
</dbReference>
<dbReference type="InterPro" id="IPR006059">
    <property type="entry name" value="SBP"/>
</dbReference>
<dbReference type="PANTHER" id="PTHR30061:SF50">
    <property type="entry name" value="MALTOSE_MALTODEXTRIN-BINDING PERIPLASMIC PROTEIN"/>
    <property type="match status" value="1"/>
</dbReference>
<evidence type="ECO:0000313" key="5">
    <source>
        <dbReference type="Proteomes" id="UP001321582"/>
    </source>
</evidence>
<dbReference type="Proteomes" id="UP001321582">
    <property type="component" value="Chromosome"/>
</dbReference>
<comment type="similarity">
    <text evidence="1">Belongs to the bacterial solute-binding protein 1 family.</text>
</comment>
<dbReference type="EMBL" id="AP027059">
    <property type="protein sequence ID" value="BDU49742.1"/>
    <property type="molecule type" value="Genomic_DNA"/>
</dbReference>
<dbReference type="RefSeq" id="WP_307904688.1">
    <property type="nucleotide sequence ID" value="NZ_AP027059.1"/>
</dbReference>